<name>A0A6A6CWH3_ZASCE</name>
<protein>
    <recommendedName>
        <fullName evidence="4">Cyclase family protein</fullName>
    </recommendedName>
</protein>
<dbReference type="Pfam" id="PF04199">
    <property type="entry name" value="Cyclase"/>
    <property type="match status" value="1"/>
</dbReference>
<dbReference type="GO" id="GO:0004061">
    <property type="term" value="F:arylformamidase activity"/>
    <property type="evidence" value="ECO:0007669"/>
    <property type="project" value="InterPro"/>
</dbReference>
<dbReference type="RefSeq" id="XP_033672373.1">
    <property type="nucleotide sequence ID" value="XM_033811671.1"/>
</dbReference>
<dbReference type="InterPro" id="IPR007325">
    <property type="entry name" value="KFase/CYL"/>
</dbReference>
<sequence length="265" mass="28091">MSLIDLIQEGVRVFDLGADLYNGMPQSSSNIPYSLAISKRHGDVVSSNMSGSNAVIISGDHVGTHIDAICHVAKGNKLHGGVDVSDACLGGAYKKLSADTIDPLVCRGLLLDIAALKGKQRLDPGEGVSSADLVAALNGRRVNEGDAVLVRTGWTQLYSDTTAYLGLETGTPGVDATAAQWLADHKVRAAGGDTISFEQVSLGPNLRKRPVHDILIFQNGIHIIEVMDLEELAEANVTEFLFILSPLKLRGATASPVRPLALVQY</sequence>
<dbReference type="GeneID" id="54564943"/>
<evidence type="ECO:0000256" key="1">
    <source>
        <dbReference type="ARBA" id="ARBA00007865"/>
    </source>
</evidence>
<comment type="similarity">
    <text evidence="1">Belongs to the Cyclase 1 superfamily.</text>
</comment>
<reference evidence="2" key="1">
    <citation type="journal article" date="2020" name="Stud. Mycol.">
        <title>101 Dothideomycetes genomes: a test case for predicting lifestyles and emergence of pathogens.</title>
        <authorList>
            <person name="Haridas S."/>
            <person name="Albert R."/>
            <person name="Binder M."/>
            <person name="Bloem J."/>
            <person name="Labutti K."/>
            <person name="Salamov A."/>
            <person name="Andreopoulos B."/>
            <person name="Baker S."/>
            <person name="Barry K."/>
            <person name="Bills G."/>
            <person name="Bluhm B."/>
            <person name="Cannon C."/>
            <person name="Castanera R."/>
            <person name="Culley D."/>
            <person name="Daum C."/>
            <person name="Ezra D."/>
            <person name="Gonzalez J."/>
            <person name="Henrissat B."/>
            <person name="Kuo A."/>
            <person name="Liang C."/>
            <person name="Lipzen A."/>
            <person name="Lutzoni F."/>
            <person name="Magnuson J."/>
            <person name="Mondo S."/>
            <person name="Nolan M."/>
            <person name="Ohm R."/>
            <person name="Pangilinan J."/>
            <person name="Park H.-J."/>
            <person name="Ramirez L."/>
            <person name="Alfaro M."/>
            <person name="Sun H."/>
            <person name="Tritt A."/>
            <person name="Yoshinaga Y."/>
            <person name="Zwiers L.-H."/>
            <person name="Turgeon B."/>
            <person name="Goodwin S."/>
            <person name="Spatafora J."/>
            <person name="Crous P."/>
            <person name="Grigoriev I."/>
        </authorList>
    </citation>
    <scope>NUCLEOTIDE SEQUENCE</scope>
    <source>
        <strain evidence="2">ATCC 36951</strain>
    </source>
</reference>
<gene>
    <name evidence="2" type="ORF">M409DRAFT_50919</name>
</gene>
<organism evidence="2 3">
    <name type="scientific">Zasmidium cellare ATCC 36951</name>
    <dbReference type="NCBI Taxonomy" id="1080233"/>
    <lineage>
        <taxon>Eukaryota</taxon>
        <taxon>Fungi</taxon>
        <taxon>Dikarya</taxon>
        <taxon>Ascomycota</taxon>
        <taxon>Pezizomycotina</taxon>
        <taxon>Dothideomycetes</taxon>
        <taxon>Dothideomycetidae</taxon>
        <taxon>Mycosphaerellales</taxon>
        <taxon>Mycosphaerellaceae</taxon>
        <taxon>Zasmidium</taxon>
    </lineage>
</organism>
<dbReference type="PANTHER" id="PTHR34861">
    <property type="match status" value="1"/>
</dbReference>
<dbReference type="Gene3D" id="3.50.30.50">
    <property type="entry name" value="Putative cyclase"/>
    <property type="match status" value="1"/>
</dbReference>
<evidence type="ECO:0000313" key="3">
    <source>
        <dbReference type="Proteomes" id="UP000799537"/>
    </source>
</evidence>
<evidence type="ECO:0000313" key="2">
    <source>
        <dbReference type="EMBL" id="KAF2171484.1"/>
    </source>
</evidence>
<dbReference type="SUPFAM" id="SSF102198">
    <property type="entry name" value="Putative cyclase"/>
    <property type="match status" value="1"/>
</dbReference>
<dbReference type="AlphaFoldDB" id="A0A6A6CWH3"/>
<dbReference type="OrthoDB" id="5396at2759"/>
<dbReference type="GO" id="GO:0019441">
    <property type="term" value="P:L-tryptophan catabolic process to kynurenine"/>
    <property type="evidence" value="ECO:0007669"/>
    <property type="project" value="InterPro"/>
</dbReference>
<dbReference type="EMBL" id="ML993583">
    <property type="protein sequence ID" value="KAF2171484.1"/>
    <property type="molecule type" value="Genomic_DNA"/>
</dbReference>
<accession>A0A6A6CWH3</accession>
<dbReference type="InterPro" id="IPR037175">
    <property type="entry name" value="KFase_sf"/>
</dbReference>
<evidence type="ECO:0008006" key="4">
    <source>
        <dbReference type="Google" id="ProtNLM"/>
    </source>
</evidence>
<proteinExistence type="inferred from homology"/>
<keyword evidence="3" id="KW-1185">Reference proteome</keyword>
<dbReference type="Proteomes" id="UP000799537">
    <property type="component" value="Unassembled WGS sequence"/>
</dbReference>
<dbReference type="PANTHER" id="PTHR34861:SF10">
    <property type="entry name" value="CYCLASE"/>
    <property type="match status" value="1"/>
</dbReference>